<dbReference type="Pfam" id="PF06027">
    <property type="entry name" value="SLC35F"/>
    <property type="match status" value="1"/>
</dbReference>
<reference evidence="8 9" key="1">
    <citation type="submission" date="2019-05" db="EMBL/GenBank/DDBJ databases">
        <title>Emergence of the Ug99 lineage of the wheat stem rust pathogen through somatic hybridization.</title>
        <authorList>
            <person name="Li F."/>
            <person name="Upadhyaya N.M."/>
            <person name="Sperschneider J."/>
            <person name="Matny O."/>
            <person name="Nguyen-Phuc H."/>
            <person name="Mago R."/>
            <person name="Raley C."/>
            <person name="Miller M.E."/>
            <person name="Silverstein K.A.T."/>
            <person name="Henningsen E."/>
            <person name="Hirsch C.D."/>
            <person name="Visser B."/>
            <person name="Pretorius Z.A."/>
            <person name="Steffenson B.J."/>
            <person name="Schwessinger B."/>
            <person name="Dodds P.N."/>
            <person name="Figueroa M."/>
        </authorList>
    </citation>
    <scope>NUCLEOTIDE SEQUENCE [LARGE SCALE GENOMIC DNA]</scope>
    <source>
        <strain evidence="8">21-0</strain>
    </source>
</reference>
<dbReference type="PANTHER" id="PTHR23051">
    <property type="entry name" value="SOLUTE CARRIER FAMILY 35, MEMBER F5"/>
    <property type="match status" value="1"/>
</dbReference>
<feature type="transmembrane region" description="Helical" evidence="7">
    <location>
        <begin position="380"/>
        <end position="403"/>
    </location>
</feature>
<comment type="subcellular location">
    <subcellularLocation>
        <location evidence="1">Membrane</location>
        <topology evidence="1">Multi-pass membrane protein</topology>
    </subcellularLocation>
</comment>
<proteinExistence type="inferred from homology"/>
<dbReference type="AlphaFoldDB" id="A0A5B0Q787"/>
<dbReference type="InterPro" id="IPR009262">
    <property type="entry name" value="SLC35_F1/F2/F6"/>
</dbReference>
<evidence type="ECO:0000313" key="8">
    <source>
        <dbReference type="EMBL" id="KAA1109011.1"/>
    </source>
</evidence>
<comment type="similarity">
    <text evidence="2">Belongs to the SLC35F solute transporter family.</text>
</comment>
<feature type="transmembrane region" description="Helical" evidence="7">
    <location>
        <begin position="352"/>
        <end position="373"/>
    </location>
</feature>
<dbReference type="PANTHER" id="PTHR23051:SF0">
    <property type="entry name" value="SOLUTE CARRIER FAMILY 35 MEMBER F5"/>
    <property type="match status" value="1"/>
</dbReference>
<sequence>MSSCLPRENSQHSQPHFLSPSSTYTYRLSLWIGYIHIRGIMIMNEPEPPSPPPVRGPSPRPAQDHYLVGIGLLLVVVALWVGSSFLMSSMFRDEEWNRPWLVTYICTSSFTLYLIRPGLSYLHTHGLSIKPLAPDPKLNARKNSHPASPVQAAYTLVDDQDRELSRSENRPTCVTRAFSVPESPLTTKEIAHLAATFVLLWFAANWSVNAALGYTSVSSTTILSSMSGFFTLAIGVATGAERFSLGRLLAVAMSVTGVVLVSKSDHSAYDPDPSDKTSSHWILGDVLALSSAALYALYVILMKVKVKEESRVDMQLFFGFVGAINMLCFWPMGVALHYTGIEPFSFPHTRKLWLSVILNAMCTFISDYIYMLAMLKTSPLVVTLGISLTLPVAVIGDIFKGIILPPTSLIGAGLVLSSFVILSLVEQQQ</sequence>
<feature type="transmembrane region" description="Helical" evidence="7">
    <location>
        <begin position="244"/>
        <end position="261"/>
    </location>
</feature>
<evidence type="ECO:0000256" key="1">
    <source>
        <dbReference type="ARBA" id="ARBA00004141"/>
    </source>
</evidence>
<keyword evidence="5 7" id="KW-1133">Transmembrane helix</keyword>
<keyword evidence="6 7" id="KW-0472">Membrane</keyword>
<feature type="transmembrane region" description="Helical" evidence="7">
    <location>
        <begin position="214"/>
        <end position="237"/>
    </location>
</feature>
<name>A0A5B0Q787_PUCGR</name>
<dbReference type="OrthoDB" id="1436450at2759"/>
<organism evidence="8 9">
    <name type="scientific">Puccinia graminis f. sp. tritici</name>
    <dbReference type="NCBI Taxonomy" id="56615"/>
    <lineage>
        <taxon>Eukaryota</taxon>
        <taxon>Fungi</taxon>
        <taxon>Dikarya</taxon>
        <taxon>Basidiomycota</taxon>
        <taxon>Pucciniomycotina</taxon>
        <taxon>Pucciniomycetes</taxon>
        <taxon>Pucciniales</taxon>
        <taxon>Pucciniaceae</taxon>
        <taxon>Puccinia</taxon>
    </lineage>
</organism>
<dbReference type="GO" id="GO:0000329">
    <property type="term" value="C:fungal-type vacuole membrane"/>
    <property type="evidence" value="ECO:0007669"/>
    <property type="project" value="TreeGrafter"/>
</dbReference>
<evidence type="ECO:0000256" key="4">
    <source>
        <dbReference type="ARBA" id="ARBA00022692"/>
    </source>
</evidence>
<keyword evidence="4 7" id="KW-0812">Transmembrane</keyword>
<evidence type="ECO:0000256" key="6">
    <source>
        <dbReference type="ARBA" id="ARBA00023136"/>
    </source>
</evidence>
<dbReference type="EMBL" id="VSWC01000028">
    <property type="protein sequence ID" value="KAA1109011.1"/>
    <property type="molecule type" value="Genomic_DNA"/>
</dbReference>
<feature type="transmembrane region" description="Helical" evidence="7">
    <location>
        <begin position="65"/>
        <end position="87"/>
    </location>
</feature>
<gene>
    <name evidence="8" type="ORF">PGT21_030783</name>
</gene>
<keyword evidence="3" id="KW-0813">Transport</keyword>
<comment type="caution">
    <text evidence="8">The sequence shown here is derived from an EMBL/GenBank/DDBJ whole genome shotgun (WGS) entry which is preliminary data.</text>
</comment>
<feature type="transmembrane region" description="Helical" evidence="7">
    <location>
        <begin position="409"/>
        <end position="425"/>
    </location>
</feature>
<accession>A0A5B0Q787</accession>
<feature type="transmembrane region" description="Helical" evidence="7">
    <location>
        <begin position="99"/>
        <end position="115"/>
    </location>
</feature>
<evidence type="ECO:0000256" key="5">
    <source>
        <dbReference type="ARBA" id="ARBA00022989"/>
    </source>
</evidence>
<evidence type="ECO:0008006" key="10">
    <source>
        <dbReference type="Google" id="ProtNLM"/>
    </source>
</evidence>
<evidence type="ECO:0000256" key="3">
    <source>
        <dbReference type="ARBA" id="ARBA00022448"/>
    </source>
</evidence>
<dbReference type="InterPro" id="IPR037185">
    <property type="entry name" value="EmrE-like"/>
</dbReference>
<feature type="transmembrane region" description="Helical" evidence="7">
    <location>
        <begin position="281"/>
        <end position="302"/>
    </location>
</feature>
<feature type="transmembrane region" description="Helical" evidence="7">
    <location>
        <begin position="314"/>
        <end position="332"/>
    </location>
</feature>
<protein>
    <recommendedName>
        <fullName evidence="10">EamA domain-containing protein</fullName>
    </recommendedName>
</protein>
<dbReference type="SUPFAM" id="SSF103481">
    <property type="entry name" value="Multidrug resistance efflux transporter EmrE"/>
    <property type="match status" value="1"/>
</dbReference>
<keyword evidence="9" id="KW-1185">Reference proteome</keyword>
<dbReference type="Proteomes" id="UP000324748">
    <property type="component" value="Unassembled WGS sequence"/>
</dbReference>
<dbReference type="GO" id="GO:0022857">
    <property type="term" value="F:transmembrane transporter activity"/>
    <property type="evidence" value="ECO:0007669"/>
    <property type="project" value="InterPro"/>
</dbReference>
<evidence type="ECO:0000313" key="9">
    <source>
        <dbReference type="Proteomes" id="UP000324748"/>
    </source>
</evidence>
<evidence type="ECO:0000256" key="2">
    <source>
        <dbReference type="ARBA" id="ARBA00007863"/>
    </source>
</evidence>
<evidence type="ECO:0000256" key="7">
    <source>
        <dbReference type="SAM" id="Phobius"/>
    </source>
</evidence>